<dbReference type="Pfam" id="PF02397">
    <property type="entry name" value="Bac_transf"/>
    <property type="match status" value="1"/>
</dbReference>
<dbReference type="PANTHER" id="PTHR30576">
    <property type="entry name" value="COLANIC BIOSYNTHESIS UDP-GLUCOSE LIPID CARRIER TRANSFERASE"/>
    <property type="match status" value="1"/>
</dbReference>
<dbReference type="KEGG" id="achh:ABFG95_14060"/>
<organism evidence="3">
    <name type="scientific">Achromobacter sp. HNDS-1</name>
    <dbReference type="NCBI Taxonomy" id="3151598"/>
    <lineage>
        <taxon>Bacteria</taxon>
        <taxon>Pseudomonadati</taxon>
        <taxon>Pseudomonadota</taxon>
        <taxon>Betaproteobacteria</taxon>
        <taxon>Burkholderiales</taxon>
        <taxon>Alcaligenaceae</taxon>
        <taxon>Achromobacter</taxon>
    </lineage>
</organism>
<proteinExistence type="inferred from homology"/>
<dbReference type="RefSeq" id="WP_254600971.1">
    <property type="nucleotide sequence ID" value="NZ_CP157584.1"/>
</dbReference>
<accession>A0AAU7LIE4</accession>
<feature type="domain" description="Bacterial sugar transferase" evidence="2">
    <location>
        <begin position="12"/>
        <end position="206"/>
    </location>
</feature>
<gene>
    <name evidence="3" type="ORF">ABFG95_14060</name>
</gene>
<evidence type="ECO:0000259" key="2">
    <source>
        <dbReference type="Pfam" id="PF02397"/>
    </source>
</evidence>
<keyword evidence="3" id="KW-0808">Transferase</keyword>
<comment type="similarity">
    <text evidence="1">Belongs to the bacterial sugar transferase family.</text>
</comment>
<evidence type="ECO:0000256" key="1">
    <source>
        <dbReference type="ARBA" id="ARBA00006464"/>
    </source>
</evidence>
<dbReference type="GO" id="GO:0016780">
    <property type="term" value="F:phosphotransferase activity, for other substituted phosphate groups"/>
    <property type="evidence" value="ECO:0007669"/>
    <property type="project" value="TreeGrafter"/>
</dbReference>
<reference evidence="3" key="1">
    <citation type="submission" date="2024-05" db="EMBL/GenBank/DDBJ databases">
        <title>Transcriptome analysis of the degradation process of organic nitrogen by two heterotrophic nitrifying and aerobic denitrifying bacteria, Achromobacter sp. HNDS-1 and Enterobacter sp. HNDS-6.</title>
        <authorList>
            <person name="Huang Y."/>
        </authorList>
    </citation>
    <scope>NUCLEOTIDE SEQUENCE</scope>
    <source>
        <strain evidence="3">HNDS-1</strain>
    </source>
</reference>
<dbReference type="AlphaFoldDB" id="A0AAU7LIE4"/>
<sequence length="211" mass="23542">MQGKTKQAYCLKRPMDFLAALLLLLVLAPVLAGLALAVLIKEGRPIFFRQTRVGKDLRRFRMLKFRTMTVAVDGGDVPESVPLEDVKMQRSAFRTTEVNDSRITPIGAFLRSTSLDELPQLLNVLTGDMSLIGPRPMTPVQRADFAADDWQLRHGVRPGITGLAQVCGRSALTQEELVAYDTEYVRNCTLRQDLRIAFLTLKIVLKRSGAN</sequence>
<protein>
    <submittedName>
        <fullName evidence="3">Sugar transferase</fullName>
        <ecNumber evidence="3">2.7.8.-</ecNumber>
    </submittedName>
</protein>
<dbReference type="EC" id="2.7.8.-" evidence="3"/>
<evidence type="ECO:0000313" key="3">
    <source>
        <dbReference type="EMBL" id="XBP01559.1"/>
    </source>
</evidence>
<dbReference type="InterPro" id="IPR003362">
    <property type="entry name" value="Bact_transf"/>
</dbReference>
<dbReference type="EMBL" id="CP157584">
    <property type="protein sequence ID" value="XBP01559.1"/>
    <property type="molecule type" value="Genomic_DNA"/>
</dbReference>
<dbReference type="PANTHER" id="PTHR30576:SF8">
    <property type="entry name" value="UNDECAPRENYL-PHOSPHATE GALACTOSE PHOSPHOTRANSFERASE"/>
    <property type="match status" value="1"/>
</dbReference>
<name>A0AAU7LIE4_9BURK</name>